<keyword evidence="5" id="KW-0560">Oxidoreductase</keyword>
<keyword evidence="6" id="KW-0472">Membrane</keyword>
<comment type="caution">
    <text evidence="7">The sequence shown here is derived from an EMBL/GenBank/DDBJ whole genome shotgun (WGS) entry which is preliminary data.</text>
</comment>
<dbReference type="PRINTS" id="PR00465">
    <property type="entry name" value="EP450IV"/>
</dbReference>
<feature type="transmembrane region" description="Helical" evidence="6">
    <location>
        <begin position="6"/>
        <end position="26"/>
    </location>
</feature>
<keyword evidence="6" id="KW-0812">Transmembrane</keyword>
<sequence length="508" mass="58697">MWTNAFTVLLAILLVYLLYAVFRVYLLRRFYEKQGIPFVKSYAIIGAELQVFKLYQKNKSHDHAYIQNIQLPTDLVGTIRGLTVQLYGTSREVSEKLIHQTGVYLDRDTPAVFSFGRLGPDAIAFAPYSEYFFKQRKMALIRATGDSKRLFHIASRHAQDLLTQFRVENGTGQIIDVFELLNHFTRRTSGDFVWGKNTVNRSVEVLNSNDKMEYMSFMDALNETFTELRFYSNKLWNRIYFPLSVWPITREARRLTFNTKVIRNEIDQMMKYPEKNSVSEAVQIDNAKYGVPLNMTRDDLITSTIAGLDTIKSTIMSTMWHLLHEDNMKWGEMVLAEITPILENSENANTELAHCKVLNAVIYEALRFETPGSLINNYATKDYDLIVREKTYKIKAGTRIVPNIHVLHYTEPCWPEYNTIPLDVFDPSRFIGHDKEIVGSCYYMPFGKGPRRCPGQAVGMLMVRVFVAIFLARNFKCHITIPQDQANDVTYFNLSSRATFSIHCNTEN</sequence>
<keyword evidence="6" id="KW-1133">Transmembrane helix</keyword>
<comment type="similarity">
    <text evidence="2 5">Belongs to the cytochrome P450 family.</text>
</comment>
<name>A0ABN7V9N3_GIGMA</name>
<evidence type="ECO:0000256" key="6">
    <source>
        <dbReference type="SAM" id="Phobius"/>
    </source>
</evidence>
<dbReference type="PRINTS" id="PR00385">
    <property type="entry name" value="P450"/>
</dbReference>
<comment type="cofactor">
    <cofactor evidence="1">
        <name>heme</name>
        <dbReference type="ChEBI" id="CHEBI:30413"/>
    </cofactor>
</comment>
<reference evidence="7 8" key="1">
    <citation type="submission" date="2021-06" db="EMBL/GenBank/DDBJ databases">
        <authorList>
            <person name="Kallberg Y."/>
            <person name="Tangrot J."/>
            <person name="Rosling A."/>
        </authorList>
    </citation>
    <scope>NUCLEOTIDE SEQUENCE [LARGE SCALE GENOMIC DNA]</scope>
    <source>
        <strain evidence="7 8">120-4 pot B 10/14</strain>
    </source>
</reference>
<evidence type="ECO:0000256" key="4">
    <source>
        <dbReference type="ARBA" id="ARBA00023004"/>
    </source>
</evidence>
<gene>
    <name evidence="7" type="ORF">GMARGA_LOCUS16026</name>
</gene>
<protein>
    <submittedName>
        <fullName evidence="7">25085_t:CDS:1</fullName>
    </submittedName>
</protein>
<evidence type="ECO:0000256" key="1">
    <source>
        <dbReference type="ARBA" id="ARBA00001971"/>
    </source>
</evidence>
<keyword evidence="3 5" id="KW-0479">Metal-binding</keyword>
<evidence type="ECO:0000256" key="2">
    <source>
        <dbReference type="ARBA" id="ARBA00010617"/>
    </source>
</evidence>
<keyword evidence="5" id="KW-0503">Monooxygenase</keyword>
<dbReference type="InterPro" id="IPR036396">
    <property type="entry name" value="Cyt_P450_sf"/>
</dbReference>
<dbReference type="Pfam" id="PF00067">
    <property type="entry name" value="p450"/>
    <property type="match status" value="1"/>
</dbReference>
<organism evidence="7 8">
    <name type="scientific">Gigaspora margarita</name>
    <dbReference type="NCBI Taxonomy" id="4874"/>
    <lineage>
        <taxon>Eukaryota</taxon>
        <taxon>Fungi</taxon>
        <taxon>Fungi incertae sedis</taxon>
        <taxon>Mucoromycota</taxon>
        <taxon>Glomeromycotina</taxon>
        <taxon>Glomeromycetes</taxon>
        <taxon>Diversisporales</taxon>
        <taxon>Gigasporaceae</taxon>
        <taxon>Gigaspora</taxon>
    </lineage>
</organism>
<dbReference type="EMBL" id="CAJVQB010011397">
    <property type="protein sequence ID" value="CAG8747419.1"/>
    <property type="molecule type" value="Genomic_DNA"/>
</dbReference>
<dbReference type="SUPFAM" id="SSF48264">
    <property type="entry name" value="Cytochrome P450"/>
    <property type="match status" value="1"/>
</dbReference>
<dbReference type="InterPro" id="IPR002403">
    <property type="entry name" value="Cyt_P450_E_grp-IV"/>
</dbReference>
<accession>A0ABN7V9N3</accession>
<dbReference type="PROSITE" id="PS00086">
    <property type="entry name" value="CYTOCHROME_P450"/>
    <property type="match status" value="1"/>
</dbReference>
<dbReference type="Proteomes" id="UP000789901">
    <property type="component" value="Unassembled WGS sequence"/>
</dbReference>
<keyword evidence="8" id="KW-1185">Reference proteome</keyword>
<evidence type="ECO:0000256" key="5">
    <source>
        <dbReference type="RuleBase" id="RU000461"/>
    </source>
</evidence>
<dbReference type="InterPro" id="IPR050121">
    <property type="entry name" value="Cytochrome_P450_monoxygenase"/>
</dbReference>
<keyword evidence="5" id="KW-0349">Heme</keyword>
<evidence type="ECO:0000256" key="3">
    <source>
        <dbReference type="ARBA" id="ARBA00022723"/>
    </source>
</evidence>
<evidence type="ECO:0000313" key="7">
    <source>
        <dbReference type="EMBL" id="CAG8747419.1"/>
    </source>
</evidence>
<dbReference type="PANTHER" id="PTHR24305:SF166">
    <property type="entry name" value="CYTOCHROME P450 12A4, MITOCHONDRIAL-RELATED"/>
    <property type="match status" value="1"/>
</dbReference>
<dbReference type="InterPro" id="IPR001128">
    <property type="entry name" value="Cyt_P450"/>
</dbReference>
<keyword evidence="4 5" id="KW-0408">Iron</keyword>
<evidence type="ECO:0000313" key="8">
    <source>
        <dbReference type="Proteomes" id="UP000789901"/>
    </source>
</evidence>
<dbReference type="InterPro" id="IPR017972">
    <property type="entry name" value="Cyt_P450_CS"/>
</dbReference>
<dbReference type="PANTHER" id="PTHR24305">
    <property type="entry name" value="CYTOCHROME P450"/>
    <property type="match status" value="1"/>
</dbReference>
<dbReference type="Gene3D" id="1.10.630.10">
    <property type="entry name" value="Cytochrome P450"/>
    <property type="match status" value="1"/>
</dbReference>
<proteinExistence type="inferred from homology"/>
<dbReference type="CDD" id="cd00302">
    <property type="entry name" value="cytochrome_P450"/>
    <property type="match status" value="1"/>
</dbReference>